<dbReference type="CDD" id="cd00350">
    <property type="entry name" value="rubredoxin_like"/>
    <property type="match status" value="1"/>
</dbReference>
<dbReference type="KEGG" id="lgn:ABM34_09955"/>
<protein>
    <submittedName>
        <fullName evidence="11">Transposase</fullName>
    </submittedName>
</protein>
<dbReference type="PANTHER" id="PTHR30405:SF25">
    <property type="entry name" value="RNA-GUIDED DNA ENDONUCLEASE INSQ-RELATED"/>
    <property type="match status" value="1"/>
</dbReference>
<dbReference type="Pfam" id="PF12323">
    <property type="entry name" value="HTH_OrfB_IS605"/>
    <property type="match status" value="1"/>
</dbReference>
<dbReference type="Proteomes" id="UP000036106">
    <property type="component" value="Chromosome"/>
</dbReference>
<dbReference type="RefSeq" id="WP_048706522.1">
    <property type="nucleotide sequence ID" value="NZ_CP012034.1"/>
</dbReference>
<evidence type="ECO:0000259" key="9">
    <source>
        <dbReference type="Pfam" id="PF07282"/>
    </source>
</evidence>
<keyword evidence="3" id="KW-0815">Transposition</keyword>
<gene>
    <name evidence="11" type="ORF">ABM34_09955</name>
</gene>
<evidence type="ECO:0000313" key="11">
    <source>
        <dbReference type="EMBL" id="AKP68459.1"/>
    </source>
</evidence>
<dbReference type="OrthoDB" id="56768at2"/>
<keyword evidence="6" id="KW-0238">DNA-binding</keyword>
<evidence type="ECO:0000256" key="6">
    <source>
        <dbReference type="ARBA" id="ARBA00023125"/>
    </source>
</evidence>
<dbReference type="NCBIfam" id="TIGR01766">
    <property type="entry name" value="IS200/IS605 family accessory protein TnpB-like domain"/>
    <property type="match status" value="1"/>
</dbReference>
<evidence type="ECO:0000313" key="12">
    <source>
        <dbReference type="Proteomes" id="UP000036106"/>
    </source>
</evidence>
<dbReference type="NCBIfam" id="NF040570">
    <property type="entry name" value="guided_TnpB"/>
    <property type="match status" value="1"/>
</dbReference>
<evidence type="ECO:0000256" key="3">
    <source>
        <dbReference type="ARBA" id="ARBA00022578"/>
    </source>
</evidence>
<reference evidence="12" key="1">
    <citation type="submission" date="2015-07" db="EMBL/GenBank/DDBJ databases">
        <title>Lactobacillus ginsenosidimutans/EMML 3141/ whole genome sequencing.</title>
        <authorList>
            <person name="Kim M.K."/>
            <person name="Im W.-T."/>
            <person name="Srinivasan S."/>
            <person name="Lee J.-J."/>
        </authorList>
    </citation>
    <scope>NUCLEOTIDE SEQUENCE [LARGE SCALE GENOMIC DNA]</scope>
    <source>
        <strain evidence="12">EMML 3041</strain>
    </source>
</reference>
<dbReference type="InterPro" id="IPR051399">
    <property type="entry name" value="RNA-guided_DNA_endo/Transpos"/>
</dbReference>
<evidence type="ECO:0000256" key="7">
    <source>
        <dbReference type="ARBA" id="ARBA00023172"/>
    </source>
</evidence>
<sequence length="409" mass="47544">MNDYQYHYGLKVRCYPSDKQKQIIEHNLNGSRFAYNEMVAIDRELYNLRKCKLYIKQVQNRIDYLIERKESTKYLFGLRSWLNEFNVGTDVTSMAIRNYKAAWNMFIKVHTTGIPKFHKKQHSGSFQLPNRYSSKITTPSLFNGNIKFIDNKHMNVSLIGHIRVSGSHKRIMVEHSNIRIGTLTVSKDAIGDYYISLQLASDSPFVQTGKSTGDSIGIDLNTENFLTTSNGDVVENPRYYRKNKKRLAKQQRILSRRHLRAKKEHRRLLDSKNYQKQRIIVAKLHNKVCNRRTNFLHETSTALIKNHDLVVAEELRSKNLLKNHALAMSISDVGWGTFLQMLEYKAEMYGKAFIKVDPKYTTQTCSNCGYVMRGEEKLTISDRTWSCPNCNQYHTRDHNAAQNILAKAM</sequence>
<dbReference type="EMBL" id="CP012034">
    <property type="protein sequence ID" value="AKP68459.1"/>
    <property type="molecule type" value="Genomic_DNA"/>
</dbReference>
<evidence type="ECO:0000256" key="1">
    <source>
        <dbReference type="ARBA" id="ARBA00008761"/>
    </source>
</evidence>
<evidence type="ECO:0000259" key="8">
    <source>
        <dbReference type="Pfam" id="PF01385"/>
    </source>
</evidence>
<dbReference type="PANTHER" id="PTHR30405">
    <property type="entry name" value="TRANSPOSASE"/>
    <property type="match status" value="1"/>
</dbReference>
<dbReference type="GO" id="GO:0006310">
    <property type="term" value="P:DNA recombination"/>
    <property type="evidence" value="ECO:0007669"/>
    <property type="project" value="UniProtKB-KW"/>
</dbReference>
<keyword evidence="5" id="KW-0862">Zinc</keyword>
<name>A0A0H4QJ63_9LACO</name>
<feature type="domain" description="Transposase putative helix-turn-helix" evidence="10">
    <location>
        <begin position="10"/>
        <end position="50"/>
    </location>
</feature>
<keyword evidence="12" id="KW-1185">Reference proteome</keyword>
<feature type="domain" description="Probable transposase IS891/IS1136/IS1341" evidence="8">
    <location>
        <begin position="210"/>
        <end position="323"/>
    </location>
</feature>
<dbReference type="InterPro" id="IPR010095">
    <property type="entry name" value="Cas12f1-like_TNB"/>
</dbReference>
<comment type="similarity">
    <text evidence="2">In the N-terminal section; belongs to the transposase 2 family.</text>
</comment>
<dbReference type="PATRIC" id="fig|1007676.4.peg.2015"/>
<feature type="domain" description="Cas12f1-like TNB" evidence="9">
    <location>
        <begin position="335"/>
        <end position="404"/>
    </location>
</feature>
<organism evidence="11 12">
    <name type="scientific">Companilactobacillus ginsenosidimutans</name>
    <dbReference type="NCBI Taxonomy" id="1007676"/>
    <lineage>
        <taxon>Bacteria</taxon>
        <taxon>Bacillati</taxon>
        <taxon>Bacillota</taxon>
        <taxon>Bacilli</taxon>
        <taxon>Lactobacillales</taxon>
        <taxon>Lactobacillaceae</taxon>
        <taxon>Companilactobacillus</taxon>
    </lineage>
</organism>
<accession>A0A0H4QJ63</accession>
<evidence type="ECO:0000259" key="10">
    <source>
        <dbReference type="Pfam" id="PF12323"/>
    </source>
</evidence>
<evidence type="ECO:0000256" key="4">
    <source>
        <dbReference type="ARBA" id="ARBA00022723"/>
    </source>
</evidence>
<comment type="similarity">
    <text evidence="1">In the C-terminal section; belongs to the transposase 35 family.</text>
</comment>
<keyword evidence="4" id="KW-0479">Metal-binding</keyword>
<dbReference type="GO" id="GO:0032196">
    <property type="term" value="P:transposition"/>
    <property type="evidence" value="ECO:0007669"/>
    <property type="project" value="UniProtKB-KW"/>
</dbReference>
<dbReference type="GO" id="GO:0046872">
    <property type="term" value="F:metal ion binding"/>
    <property type="evidence" value="ECO:0007669"/>
    <property type="project" value="UniProtKB-KW"/>
</dbReference>
<proteinExistence type="inferred from homology"/>
<dbReference type="InterPro" id="IPR021027">
    <property type="entry name" value="Transposase_put_HTH"/>
</dbReference>
<evidence type="ECO:0000256" key="5">
    <source>
        <dbReference type="ARBA" id="ARBA00022833"/>
    </source>
</evidence>
<dbReference type="GO" id="GO:0003677">
    <property type="term" value="F:DNA binding"/>
    <property type="evidence" value="ECO:0007669"/>
    <property type="project" value="UniProtKB-KW"/>
</dbReference>
<dbReference type="Pfam" id="PF07282">
    <property type="entry name" value="Cas12f1-like_TNB"/>
    <property type="match status" value="1"/>
</dbReference>
<keyword evidence="7" id="KW-0233">DNA recombination</keyword>
<evidence type="ECO:0000256" key="2">
    <source>
        <dbReference type="ARBA" id="ARBA00011044"/>
    </source>
</evidence>
<dbReference type="Pfam" id="PF01385">
    <property type="entry name" value="OrfB_IS605"/>
    <property type="match status" value="1"/>
</dbReference>
<dbReference type="InterPro" id="IPR001959">
    <property type="entry name" value="Transposase"/>
</dbReference>
<dbReference type="AlphaFoldDB" id="A0A0H4QJ63"/>